<sequence>MMDEEETKPLRYLLRQFLSPEECKELEFIHKSNSTIGYRSNVFSTTLSHLIATHSPHFLLPFVPIRERLKDKVEELFGCQFQLCIEFTGLISYGKDFKGGLFHFQDGEPTTVVPMAGDVSIYTADDRNIHSVDEIIEGERLTLALWFTRNGDHDEDAKIISLLSNDMFHSSINVPKPFPGSDNMYWFSGDAMSDQKSGFDIRWARIIMLGFDIYSSQEKSSSLDLMEPLQLARESELYELKFVNSLHALQVVQFYCWKASELLNSKYDVETSKVVHLSQSQLLRIDSLKSLMMENKELAEMVLSCSSCAENGQNIFDWISFSTSIAAFEAYIGNLYKELQMSLPDWRKHGIVHSVSFE</sequence>
<keyword evidence="2" id="KW-1185">Reference proteome</keyword>
<evidence type="ECO:0000313" key="2">
    <source>
        <dbReference type="Proteomes" id="UP001141552"/>
    </source>
</evidence>
<evidence type="ECO:0008006" key="3">
    <source>
        <dbReference type="Google" id="ProtNLM"/>
    </source>
</evidence>
<dbReference type="PANTHER" id="PTHR14049">
    <property type="entry name" value="LEPRECAN 1"/>
    <property type="match status" value="1"/>
</dbReference>
<dbReference type="EMBL" id="JAKUCV010006969">
    <property type="protein sequence ID" value="KAJ4825225.1"/>
    <property type="molecule type" value="Genomic_DNA"/>
</dbReference>
<accession>A0A9Q0J2F6</accession>
<dbReference type="Gene3D" id="2.60.120.620">
    <property type="entry name" value="q2cbj1_9rhob like domain"/>
    <property type="match status" value="1"/>
</dbReference>
<comment type="caution">
    <text evidence="1">The sequence shown here is derived from an EMBL/GenBank/DDBJ whole genome shotgun (WGS) entry which is preliminary data.</text>
</comment>
<gene>
    <name evidence="1" type="ORF">Tsubulata_022366</name>
</gene>
<protein>
    <recommendedName>
        <fullName evidence="3">Prolyl 4-hydroxylase alpha subunit Fe(2+) 2OG dioxygenase domain-containing protein</fullName>
    </recommendedName>
</protein>
<dbReference type="OrthoDB" id="427071at2759"/>
<evidence type="ECO:0000313" key="1">
    <source>
        <dbReference type="EMBL" id="KAJ4825225.1"/>
    </source>
</evidence>
<reference evidence="1" key="2">
    <citation type="journal article" date="2023" name="Plants (Basel)">
        <title>Annotation of the Turnera subulata (Passifloraceae) Draft Genome Reveals the S-Locus Evolved after the Divergence of Turneroideae from Passifloroideae in a Stepwise Manner.</title>
        <authorList>
            <person name="Henning P.M."/>
            <person name="Roalson E.H."/>
            <person name="Mir W."/>
            <person name="McCubbin A.G."/>
            <person name="Shore J.S."/>
        </authorList>
    </citation>
    <scope>NUCLEOTIDE SEQUENCE</scope>
    <source>
        <strain evidence="1">F60SS</strain>
    </source>
</reference>
<dbReference type="PANTHER" id="PTHR14049:SF9">
    <property type="entry name" value="PROCOLLAGEN-PROLINE 3-DIOXYGENASE"/>
    <property type="match status" value="1"/>
</dbReference>
<dbReference type="GO" id="GO:0032963">
    <property type="term" value="P:collagen metabolic process"/>
    <property type="evidence" value="ECO:0007669"/>
    <property type="project" value="InterPro"/>
</dbReference>
<reference evidence="1" key="1">
    <citation type="submission" date="2022-02" db="EMBL/GenBank/DDBJ databases">
        <authorList>
            <person name="Henning P.M."/>
            <person name="McCubbin A.G."/>
            <person name="Shore J.S."/>
        </authorList>
    </citation>
    <scope>NUCLEOTIDE SEQUENCE</scope>
    <source>
        <strain evidence="1">F60SS</strain>
        <tissue evidence="1">Leaves</tissue>
    </source>
</reference>
<name>A0A9Q0J2F6_9ROSI</name>
<proteinExistence type="predicted"/>
<dbReference type="Proteomes" id="UP001141552">
    <property type="component" value="Unassembled WGS sequence"/>
</dbReference>
<dbReference type="AlphaFoldDB" id="A0A9Q0J2F6"/>
<organism evidence="1 2">
    <name type="scientific">Turnera subulata</name>
    <dbReference type="NCBI Taxonomy" id="218843"/>
    <lineage>
        <taxon>Eukaryota</taxon>
        <taxon>Viridiplantae</taxon>
        <taxon>Streptophyta</taxon>
        <taxon>Embryophyta</taxon>
        <taxon>Tracheophyta</taxon>
        <taxon>Spermatophyta</taxon>
        <taxon>Magnoliopsida</taxon>
        <taxon>eudicotyledons</taxon>
        <taxon>Gunneridae</taxon>
        <taxon>Pentapetalae</taxon>
        <taxon>rosids</taxon>
        <taxon>fabids</taxon>
        <taxon>Malpighiales</taxon>
        <taxon>Passifloraceae</taxon>
        <taxon>Turnera</taxon>
    </lineage>
</organism>
<dbReference type="InterPro" id="IPR039575">
    <property type="entry name" value="P3H"/>
</dbReference>